<sequence>MFICNIHATYMCWKVLVNSFIPGSYITVAPVSRQFFTKYCTVGIDDSDIVNSAETLLKIAKNKRTTADVVSDNVELFEHFIVNDVAPVDFLNTVTCRAASKGRRDILEYALIFGVNIGKVLGEEETHWEEKLVKEGNIDFLKYLNDKFDCFNEELECNWRLKSMIKAASEYGHVHILQWIYEMAVYAHYLFDVEKIVSFGRIECLKWCHDTFGGNKVNFKSCSSCVATSGNVDALKWLARIDGNPFFSEKLFAEAAASGNIKMLEYCHRYNCPSNEDACSNALDNTDKDHALELLKWLRQHKCPWNEETCSSAAENDNMKALKWARSEGCPWNKETFAAAAQNGNIEILEYCLENGCPMDAMACEMAVDNEDDFKALETLKWLRKHSCPWDERTCQSALEDENFPCLMFALGNDCPRPYELFHDIIRSDDNTAFEYCLDKIWKPDSPNDIDFNHIFKSSSDSVMITKLRLLRKYGYELNESFCAWAAERGILSVLRWLRFHGCPWDARTCTSAVAGRNMNILEYAHKNGCEWDESTFRFCFKYCINYESGIRITKYLPVRNYKEIVEYLLEHDCPRPQDFHLEYLDLSETSSDCFDGPGFG</sequence>
<dbReference type="PANTHER" id="PTHR46586:SF3">
    <property type="entry name" value="ANKYRIN REPEAT-CONTAINING PROTEIN"/>
    <property type="match status" value="1"/>
</dbReference>
<dbReference type="PANTHER" id="PTHR46586">
    <property type="entry name" value="ANKYRIN REPEAT-CONTAINING PROTEIN"/>
    <property type="match status" value="1"/>
</dbReference>
<protein>
    <submittedName>
        <fullName evidence="1">Uncharacterized protein</fullName>
    </submittedName>
</protein>
<evidence type="ECO:0000313" key="2">
    <source>
        <dbReference type="Proteomes" id="UP001054902"/>
    </source>
</evidence>
<dbReference type="Gene3D" id="1.25.40.20">
    <property type="entry name" value="Ankyrin repeat-containing domain"/>
    <property type="match status" value="1"/>
</dbReference>
<proteinExistence type="predicted"/>
<dbReference type="SUPFAM" id="SSF48403">
    <property type="entry name" value="Ankyrin repeat"/>
    <property type="match status" value="1"/>
</dbReference>
<dbReference type="Proteomes" id="UP001054902">
    <property type="component" value="Unassembled WGS sequence"/>
</dbReference>
<name>A0AAD3CL64_9STRA</name>
<comment type="caution">
    <text evidence="1">The sequence shown here is derived from an EMBL/GenBank/DDBJ whole genome shotgun (WGS) entry which is preliminary data.</text>
</comment>
<dbReference type="InterPro" id="IPR036770">
    <property type="entry name" value="Ankyrin_rpt-contain_sf"/>
</dbReference>
<organism evidence="1 2">
    <name type="scientific">Chaetoceros tenuissimus</name>
    <dbReference type="NCBI Taxonomy" id="426638"/>
    <lineage>
        <taxon>Eukaryota</taxon>
        <taxon>Sar</taxon>
        <taxon>Stramenopiles</taxon>
        <taxon>Ochrophyta</taxon>
        <taxon>Bacillariophyta</taxon>
        <taxon>Coscinodiscophyceae</taxon>
        <taxon>Chaetocerotophycidae</taxon>
        <taxon>Chaetocerotales</taxon>
        <taxon>Chaetocerotaceae</taxon>
        <taxon>Chaetoceros</taxon>
    </lineage>
</organism>
<keyword evidence="2" id="KW-1185">Reference proteome</keyword>
<accession>A0AAD3CL64</accession>
<evidence type="ECO:0000313" key="1">
    <source>
        <dbReference type="EMBL" id="GFH47593.1"/>
    </source>
</evidence>
<dbReference type="AlphaFoldDB" id="A0AAD3CL64"/>
<reference evidence="1 2" key="1">
    <citation type="journal article" date="2021" name="Sci. Rep.">
        <title>The genome of the diatom Chaetoceros tenuissimus carries an ancient integrated fragment of an extant virus.</title>
        <authorList>
            <person name="Hongo Y."/>
            <person name="Kimura K."/>
            <person name="Takaki Y."/>
            <person name="Yoshida Y."/>
            <person name="Baba S."/>
            <person name="Kobayashi G."/>
            <person name="Nagasaki K."/>
            <person name="Hano T."/>
            <person name="Tomaru Y."/>
        </authorList>
    </citation>
    <scope>NUCLEOTIDE SEQUENCE [LARGE SCALE GENOMIC DNA]</scope>
    <source>
        <strain evidence="1 2">NIES-3715</strain>
    </source>
</reference>
<gene>
    <name evidence="1" type="ORF">CTEN210_04068</name>
</gene>
<dbReference type="EMBL" id="BLLK01000023">
    <property type="protein sequence ID" value="GFH47593.1"/>
    <property type="molecule type" value="Genomic_DNA"/>
</dbReference>
<dbReference type="SUPFAM" id="SSF140860">
    <property type="entry name" value="Pseudo ankyrin repeat-like"/>
    <property type="match status" value="1"/>
</dbReference>
<dbReference type="InterPro" id="IPR052050">
    <property type="entry name" value="SecEffector_AnkRepeat"/>
</dbReference>